<protein>
    <submittedName>
        <fullName evidence="1">Uncharacterized protein</fullName>
    </submittedName>
</protein>
<proteinExistence type="predicted"/>
<evidence type="ECO:0000313" key="2">
    <source>
        <dbReference type="Proteomes" id="UP000244523"/>
    </source>
</evidence>
<name>A0A2T6KG14_9RHOB</name>
<organism evidence="1 2">
    <name type="scientific">Yoonia sediminilitoris</name>
    <dbReference type="NCBI Taxonomy" id="1286148"/>
    <lineage>
        <taxon>Bacteria</taxon>
        <taxon>Pseudomonadati</taxon>
        <taxon>Pseudomonadota</taxon>
        <taxon>Alphaproteobacteria</taxon>
        <taxon>Rhodobacterales</taxon>
        <taxon>Paracoccaceae</taxon>
        <taxon>Yoonia</taxon>
    </lineage>
</organism>
<dbReference type="RefSeq" id="WP_181868939.1">
    <property type="nucleotide sequence ID" value="NZ_QBUD01000006.1"/>
</dbReference>
<dbReference type="Proteomes" id="UP000244523">
    <property type="component" value="Unassembled WGS sequence"/>
</dbReference>
<sequence>MPFSVASRFGTRKLHTDSDEMLFSATQPCLLNGIPDLAHRPDLADRAIDVTLPVITAAMHYCYSLRLQNQATG</sequence>
<dbReference type="AlphaFoldDB" id="A0A2T6KG14"/>
<comment type="caution">
    <text evidence="1">The sequence shown here is derived from an EMBL/GenBank/DDBJ whole genome shotgun (WGS) entry which is preliminary data.</text>
</comment>
<accession>A0A2T6KG14</accession>
<reference evidence="1 2" key="1">
    <citation type="submission" date="2018-04" db="EMBL/GenBank/DDBJ databases">
        <title>Genomic Encyclopedia of Archaeal and Bacterial Type Strains, Phase II (KMG-II): from individual species to whole genera.</title>
        <authorList>
            <person name="Goeker M."/>
        </authorList>
    </citation>
    <scope>NUCLEOTIDE SEQUENCE [LARGE SCALE GENOMIC DNA]</scope>
    <source>
        <strain evidence="1 2">DSM 29955</strain>
    </source>
</reference>
<dbReference type="EMBL" id="QBUD01000006">
    <property type="protein sequence ID" value="PUB14248.1"/>
    <property type="molecule type" value="Genomic_DNA"/>
</dbReference>
<keyword evidence="2" id="KW-1185">Reference proteome</keyword>
<evidence type="ECO:0000313" key="1">
    <source>
        <dbReference type="EMBL" id="PUB14248.1"/>
    </source>
</evidence>
<gene>
    <name evidence="1" type="ORF">C8N45_106122</name>
</gene>